<keyword evidence="2" id="KW-1185">Reference proteome</keyword>
<dbReference type="AlphaFoldDB" id="A0A392MVD6"/>
<reference evidence="1 2" key="1">
    <citation type="journal article" date="2018" name="Front. Plant Sci.">
        <title>Red Clover (Trifolium pratense) and Zigzag Clover (T. medium) - A Picture of Genomic Similarities and Differences.</title>
        <authorList>
            <person name="Dluhosova J."/>
            <person name="Istvanek J."/>
            <person name="Nedelnik J."/>
            <person name="Repkova J."/>
        </authorList>
    </citation>
    <scope>NUCLEOTIDE SEQUENCE [LARGE SCALE GENOMIC DNA]</scope>
    <source>
        <strain evidence="2">cv. 10/8</strain>
        <tissue evidence="1">Leaf</tissue>
    </source>
</reference>
<accession>A0A392MVD6</accession>
<name>A0A392MVD6_9FABA</name>
<proteinExistence type="predicted"/>
<comment type="caution">
    <text evidence="1">The sequence shown here is derived from an EMBL/GenBank/DDBJ whole genome shotgun (WGS) entry which is preliminary data.</text>
</comment>
<protein>
    <submittedName>
        <fullName evidence="1">Uncharacterized protein</fullName>
    </submittedName>
</protein>
<sequence>SNKMWELLEEELLDKVFVVEAH</sequence>
<gene>
    <name evidence="1" type="ORF">A2U01_0011852</name>
</gene>
<dbReference type="Proteomes" id="UP000265520">
    <property type="component" value="Unassembled WGS sequence"/>
</dbReference>
<organism evidence="1 2">
    <name type="scientific">Trifolium medium</name>
    <dbReference type="NCBI Taxonomy" id="97028"/>
    <lineage>
        <taxon>Eukaryota</taxon>
        <taxon>Viridiplantae</taxon>
        <taxon>Streptophyta</taxon>
        <taxon>Embryophyta</taxon>
        <taxon>Tracheophyta</taxon>
        <taxon>Spermatophyta</taxon>
        <taxon>Magnoliopsida</taxon>
        <taxon>eudicotyledons</taxon>
        <taxon>Gunneridae</taxon>
        <taxon>Pentapetalae</taxon>
        <taxon>rosids</taxon>
        <taxon>fabids</taxon>
        <taxon>Fabales</taxon>
        <taxon>Fabaceae</taxon>
        <taxon>Papilionoideae</taxon>
        <taxon>50 kb inversion clade</taxon>
        <taxon>NPAAA clade</taxon>
        <taxon>Hologalegina</taxon>
        <taxon>IRL clade</taxon>
        <taxon>Trifolieae</taxon>
        <taxon>Trifolium</taxon>
    </lineage>
</organism>
<evidence type="ECO:0000313" key="2">
    <source>
        <dbReference type="Proteomes" id="UP000265520"/>
    </source>
</evidence>
<feature type="non-terminal residue" evidence="1">
    <location>
        <position position="1"/>
    </location>
</feature>
<dbReference type="EMBL" id="LXQA010019356">
    <property type="protein sequence ID" value="MCH90929.1"/>
    <property type="molecule type" value="Genomic_DNA"/>
</dbReference>
<evidence type="ECO:0000313" key="1">
    <source>
        <dbReference type="EMBL" id="MCH90929.1"/>
    </source>
</evidence>